<dbReference type="PANTHER" id="PTHR43434:SF24">
    <property type="entry name" value="HYDROLASE-RELATED"/>
    <property type="match status" value="1"/>
</dbReference>
<dbReference type="InterPro" id="IPR023198">
    <property type="entry name" value="PGP-like_dom2"/>
</dbReference>
<reference evidence="1" key="1">
    <citation type="submission" date="2018-06" db="EMBL/GenBank/DDBJ databases">
        <authorList>
            <person name="Zhirakovskaya E."/>
        </authorList>
    </citation>
    <scope>NUCLEOTIDE SEQUENCE</scope>
</reference>
<dbReference type="InterPro" id="IPR041492">
    <property type="entry name" value="HAD_2"/>
</dbReference>
<dbReference type="Gene3D" id="1.10.150.240">
    <property type="entry name" value="Putative phosphatase, domain 2"/>
    <property type="match status" value="1"/>
</dbReference>
<dbReference type="AlphaFoldDB" id="A0A3B1A5M2"/>
<dbReference type="GO" id="GO:0006281">
    <property type="term" value="P:DNA repair"/>
    <property type="evidence" value="ECO:0007669"/>
    <property type="project" value="TreeGrafter"/>
</dbReference>
<proteinExistence type="predicted"/>
<dbReference type="SUPFAM" id="SSF56784">
    <property type="entry name" value="HAD-like"/>
    <property type="match status" value="1"/>
</dbReference>
<organism evidence="1">
    <name type="scientific">hydrothermal vent metagenome</name>
    <dbReference type="NCBI Taxonomy" id="652676"/>
    <lineage>
        <taxon>unclassified sequences</taxon>
        <taxon>metagenomes</taxon>
        <taxon>ecological metagenomes</taxon>
    </lineage>
</organism>
<dbReference type="InterPro" id="IPR050155">
    <property type="entry name" value="HAD-like_hydrolase_sf"/>
</dbReference>
<evidence type="ECO:0000313" key="1">
    <source>
        <dbReference type="EMBL" id="VAX01036.1"/>
    </source>
</evidence>
<dbReference type="InterPro" id="IPR036412">
    <property type="entry name" value="HAD-like_sf"/>
</dbReference>
<dbReference type="SFLD" id="SFLDG01135">
    <property type="entry name" value="C1.5.6:_HAD__Beta-PGM__Phospha"/>
    <property type="match status" value="1"/>
</dbReference>
<dbReference type="PANTHER" id="PTHR43434">
    <property type="entry name" value="PHOSPHOGLYCOLATE PHOSPHATASE"/>
    <property type="match status" value="1"/>
</dbReference>
<protein>
    <submittedName>
        <fullName evidence="1">Similar to phosphoglycolate phosphatase, clustered with ribosomal large subunit pseudouridine synthase C</fullName>
    </submittedName>
</protein>
<name>A0A3B1A5M2_9ZZZZ</name>
<accession>A0A3B1A5M2</accession>
<dbReference type="EMBL" id="UOFV01000233">
    <property type="protein sequence ID" value="VAX01036.1"/>
    <property type="molecule type" value="Genomic_DNA"/>
</dbReference>
<dbReference type="GO" id="GO:0005829">
    <property type="term" value="C:cytosol"/>
    <property type="evidence" value="ECO:0007669"/>
    <property type="project" value="TreeGrafter"/>
</dbReference>
<dbReference type="Pfam" id="PF13419">
    <property type="entry name" value="HAD_2"/>
    <property type="match status" value="1"/>
</dbReference>
<dbReference type="SFLD" id="SFLDG01129">
    <property type="entry name" value="C1.5:_HAD__Beta-PGM__Phosphata"/>
    <property type="match status" value="1"/>
</dbReference>
<gene>
    <name evidence="1" type="ORF">MNBD_GAMMA19-297</name>
</gene>
<sequence length="220" mass="24730">MKKTYELVVFDWDGTLMDSEAHIVSSMQRTLKDLDLPVLAREKIRDIIGLGLREAILRLLPDCDDNVILAITERYRYHFFTDDPCEPFAGAEQVLQHLHEAGYLLAVATGKGRRGLDRVLQSTGFSQYFAETRCADETHSKPHPQMLLDIMDILDVDAKRTLMVGDTEYDLEMANAARTAAVGVDYGVHTRERLMACSPLACLSSITELPEWLANEINTA</sequence>
<dbReference type="SFLD" id="SFLDS00003">
    <property type="entry name" value="Haloacid_Dehalogenase"/>
    <property type="match status" value="1"/>
</dbReference>
<dbReference type="InterPro" id="IPR023214">
    <property type="entry name" value="HAD_sf"/>
</dbReference>
<dbReference type="Gene3D" id="3.40.50.1000">
    <property type="entry name" value="HAD superfamily/HAD-like"/>
    <property type="match status" value="1"/>
</dbReference>
<dbReference type="NCBIfam" id="TIGR01549">
    <property type="entry name" value="HAD-SF-IA-v1"/>
    <property type="match status" value="1"/>
</dbReference>
<dbReference type="GO" id="GO:0008967">
    <property type="term" value="F:phosphoglycolate phosphatase activity"/>
    <property type="evidence" value="ECO:0007669"/>
    <property type="project" value="TreeGrafter"/>
</dbReference>
<dbReference type="InterPro" id="IPR006439">
    <property type="entry name" value="HAD-SF_hydro_IA"/>
</dbReference>